<keyword evidence="3" id="KW-1185">Reference proteome</keyword>
<gene>
    <name evidence="2" type="ORF">HNR57_001060</name>
</gene>
<accession>A0A7W9WE20</accession>
<evidence type="ECO:0000256" key="1">
    <source>
        <dbReference type="SAM" id="MobiDB-lite"/>
    </source>
</evidence>
<comment type="caution">
    <text evidence="2">The sequence shown here is derived from an EMBL/GenBank/DDBJ whole genome shotgun (WGS) entry which is preliminary data.</text>
</comment>
<reference evidence="2 3" key="1">
    <citation type="submission" date="2020-08" db="EMBL/GenBank/DDBJ databases">
        <title>Genomic Encyclopedia of Type Strains, Phase IV (KMG-IV): sequencing the most valuable type-strain genomes for metagenomic binning, comparative biology and taxonomic classification.</title>
        <authorList>
            <person name="Goeker M."/>
        </authorList>
    </citation>
    <scope>NUCLEOTIDE SEQUENCE [LARGE SCALE GENOMIC DNA]</scope>
    <source>
        <strain evidence="2 3">DSM 43350</strain>
    </source>
</reference>
<dbReference type="EMBL" id="JACHGV010000002">
    <property type="protein sequence ID" value="MBB6075172.1"/>
    <property type="molecule type" value="Genomic_DNA"/>
</dbReference>
<proteinExistence type="predicted"/>
<evidence type="ECO:0000313" key="2">
    <source>
        <dbReference type="EMBL" id="MBB6075172.1"/>
    </source>
</evidence>
<organism evidence="2 3">
    <name type="scientific">Streptomyces paradoxus</name>
    <dbReference type="NCBI Taxonomy" id="66375"/>
    <lineage>
        <taxon>Bacteria</taxon>
        <taxon>Bacillati</taxon>
        <taxon>Actinomycetota</taxon>
        <taxon>Actinomycetes</taxon>
        <taxon>Kitasatosporales</taxon>
        <taxon>Streptomycetaceae</taxon>
        <taxon>Streptomyces</taxon>
    </lineage>
</organism>
<name>A0A7W9WE20_9ACTN</name>
<dbReference type="AlphaFoldDB" id="A0A7W9WE20"/>
<dbReference type="Proteomes" id="UP000591537">
    <property type="component" value="Unassembled WGS sequence"/>
</dbReference>
<sequence>MFEGGAGDADVFGEPPDRDRRMPVPAAALKSKPLPTQSTAKRPVLLDLPYAPVEKRPLPPGRPRQWYVTHNRRLKAMRLAIALLDSGVYMPNQARNETIRDTAEQIGVHPPSDTTCHMVRAFMRYAR</sequence>
<protein>
    <submittedName>
        <fullName evidence="2">Uncharacterized protein</fullName>
    </submittedName>
</protein>
<evidence type="ECO:0000313" key="3">
    <source>
        <dbReference type="Proteomes" id="UP000591537"/>
    </source>
</evidence>
<feature type="region of interest" description="Disordered" evidence="1">
    <location>
        <begin position="1"/>
        <end position="42"/>
    </location>
</feature>